<proteinExistence type="predicted"/>
<organism evidence="1 2">
    <name type="scientific">Clavelina lepadiformis</name>
    <name type="common">Light-bulb sea squirt</name>
    <name type="synonym">Ascidia lepadiformis</name>
    <dbReference type="NCBI Taxonomy" id="159417"/>
    <lineage>
        <taxon>Eukaryota</taxon>
        <taxon>Metazoa</taxon>
        <taxon>Chordata</taxon>
        <taxon>Tunicata</taxon>
        <taxon>Ascidiacea</taxon>
        <taxon>Aplousobranchia</taxon>
        <taxon>Clavelinidae</taxon>
        <taxon>Clavelina</taxon>
    </lineage>
</organism>
<evidence type="ECO:0000313" key="1">
    <source>
        <dbReference type="EMBL" id="CAK8673358.1"/>
    </source>
</evidence>
<sequence>MEDNLLDKSKETYKKWQHCVAVRFAHLVKKYYMFRSLKQVQKHLSDQMFKLKNQPIAVEGEDTNVANKEDKAEMKGKILCLAALEHL</sequence>
<dbReference type="Proteomes" id="UP001642483">
    <property type="component" value="Unassembled WGS sequence"/>
</dbReference>
<reference evidence="1 2" key="1">
    <citation type="submission" date="2024-02" db="EMBL/GenBank/DDBJ databases">
        <authorList>
            <person name="Daric V."/>
            <person name="Darras S."/>
        </authorList>
    </citation>
    <scope>NUCLEOTIDE SEQUENCE [LARGE SCALE GENOMIC DNA]</scope>
</reference>
<gene>
    <name evidence="1" type="ORF">CVLEPA_LOCUS3154</name>
</gene>
<comment type="caution">
    <text evidence="1">The sequence shown here is derived from an EMBL/GenBank/DDBJ whole genome shotgun (WGS) entry which is preliminary data.</text>
</comment>
<evidence type="ECO:0000313" key="2">
    <source>
        <dbReference type="Proteomes" id="UP001642483"/>
    </source>
</evidence>
<keyword evidence="2" id="KW-1185">Reference proteome</keyword>
<protein>
    <submittedName>
        <fullName evidence="1">Uncharacterized protein</fullName>
    </submittedName>
</protein>
<name>A0ABP0F0W9_CLALP</name>
<dbReference type="EMBL" id="CAWYQH010000002">
    <property type="protein sequence ID" value="CAK8673358.1"/>
    <property type="molecule type" value="Genomic_DNA"/>
</dbReference>
<accession>A0ABP0F0W9</accession>